<comment type="caution">
    <text evidence="2">The sequence shown here is derived from an EMBL/GenBank/DDBJ whole genome shotgun (WGS) entry which is preliminary data.</text>
</comment>
<gene>
    <name evidence="2" type="ORF">V2S66_30895</name>
</gene>
<name>A0ABU7PMA6_9ACTN</name>
<dbReference type="RefSeq" id="WP_330800055.1">
    <property type="nucleotide sequence ID" value="NZ_JAZEWV010000044.1"/>
</dbReference>
<dbReference type="Proteomes" id="UP001344658">
    <property type="component" value="Unassembled WGS sequence"/>
</dbReference>
<evidence type="ECO:0000256" key="1">
    <source>
        <dbReference type="SAM" id="MobiDB-lite"/>
    </source>
</evidence>
<feature type="region of interest" description="Disordered" evidence="1">
    <location>
        <begin position="37"/>
        <end position="71"/>
    </location>
</feature>
<sequence length="71" mass="7273">MAFDDVAAPASKKTGRDIARVTPDDEAWIAAEIAAGTPGSDAFRRPRARTGSSARHVSGVGSVCDEAAEDG</sequence>
<reference evidence="2 3" key="1">
    <citation type="submission" date="2023-12" db="EMBL/GenBank/DDBJ databases">
        <title>Streptomyces sp. V4-01.</title>
        <authorList>
            <person name="Somphong A."/>
            <person name="Phongsopitanun W."/>
        </authorList>
    </citation>
    <scope>NUCLEOTIDE SEQUENCE [LARGE SCALE GENOMIC DNA]</scope>
    <source>
        <strain evidence="2 3">V4-01</strain>
    </source>
</reference>
<protein>
    <submittedName>
        <fullName evidence="2">Uncharacterized protein</fullName>
    </submittedName>
</protein>
<evidence type="ECO:0000313" key="3">
    <source>
        <dbReference type="Proteomes" id="UP001344658"/>
    </source>
</evidence>
<accession>A0ABU7PMA6</accession>
<evidence type="ECO:0000313" key="2">
    <source>
        <dbReference type="EMBL" id="MEE4546357.1"/>
    </source>
</evidence>
<keyword evidence="3" id="KW-1185">Reference proteome</keyword>
<organism evidence="2 3">
    <name type="scientific">Actinacidiphila polyblastidii</name>
    <dbReference type="NCBI Taxonomy" id="3110430"/>
    <lineage>
        <taxon>Bacteria</taxon>
        <taxon>Bacillati</taxon>
        <taxon>Actinomycetota</taxon>
        <taxon>Actinomycetes</taxon>
        <taxon>Kitasatosporales</taxon>
        <taxon>Streptomycetaceae</taxon>
        <taxon>Actinacidiphila</taxon>
    </lineage>
</organism>
<proteinExistence type="predicted"/>
<dbReference type="EMBL" id="JAZEWV010000044">
    <property type="protein sequence ID" value="MEE4546357.1"/>
    <property type="molecule type" value="Genomic_DNA"/>
</dbReference>